<reference evidence="5 6" key="1">
    <citation type="journal article" date="2024" name="Nat. Commun.">
        <title>Phylogenomics reveals the evolutionary origins of lichenization in chlorophyte algae.</title>
        <authorList>
            <person name="Puginier C."/>
            <person name="Libourel C."/>
            <person name="Otte J."/>
            <person name="Skaloud P."/>
            <person name="Haon M."/>
            <person name="Grisel S."/>
            <person name="Petersen M."/>
            <person name="Berrin J.G."/>
            <person name="Delaux P.M."/>
            <person name="Dal Grande F."/>
            <person name="Keller J."/>
        </authorList>
    </citation>
    <scope>NUCLEOTIDE SEQUENCE [LARGE SCALE GENOMIC DNA]</scope>
    <source>
        <strain evidence="5 6">SAG 245.80</strain>
    </source>
</reference>
<evidence type="ECO:0000256" key="4">
    <source>
        <dbReference type="SAM" id="MobiDB-lite"/>
    </source>
</evidence>
<keyword evidence="2 3" id="KW-0067">ATP-binding</keyword>
<evidence type="ECO:0000256" key="3">
    <source>
        <dbReference type="RuleBase" id="RU003322"/>
    </source>
</evidence>
<dbReference type="Proteomes" id="UP001445335">
    <property type="component" value="Unassembled WGS sequence"/>
</dbReference>
<feature type="compositionally biased region" description="Low complexity" evidence="4">
    <location>
        <begin position="377"/>
        <end position="411"/>
    </location>
</feature>
<dbReference type="PRINTS" id="PR00301">
    <property type="entry name" value="HEATSHOCK70"/>
</dbReference>
<evidence type="ECO:0000256" key="1">
    <source>
        <dbReference type="ARBA" id="ARBA00022741"/>
    </source>
</evidence>
<organism evidence="5 6">
    <name type="scientific">Elliptochloris bilobata</name>
    <dbReference type="NCBI Taxonomy" id="381761"/>
    <lineage>
        <taxon>Eukaryota</taxon>
        <taxon>Viridiplantae</taxon>
        <taxon>Chlorophyta</taxon>
        <taxon>core chlorophytes</taxon>
        <taxon>Trebouxiophyceae</taxon>
        <taxon>Trebouxiophyceae incertae sedis</taxon>
        <taxon>Elliptochloris clade</taxon>
        <taxon>Elliptochloris</taxon>
    </lineage>
</organism>
<proteinExistence type="inferred from homology"/>
<dbReference type="Gene3D" id="3.30.420.40">
    <property type="match status" value="4"/>
</dbReference>
<feature type="region of interest" description="Disordered" evidence="4">
    <location>
        <begin position="373"/>
        <end position="414"/>
    </location>
</feature>
<name>A0AAW1SL29_9CHLO</name>
<dbReference type="AlphaFoldDB" id="A0AAW1SL29"/>
<dbReference type="InterPro" id="IPR013126">
    <property type="entry name" value="Hsp_70_fam"/>
</dbReference>
<dbReference type="SUPFAM" id="SSF53067">
    <property type="entry name" value="Actin-like ATPase domain"/>
    <property type="match status" value="2"/>
</dbReference>
<dbReference type="GO" id="GO:0005524">
    <property type="term" value="F:ATP binding"/>
    <property type="evidence" value="ECO:0007669"/>
    <property type="project" value="UniProtKB-KW"/>
</dbReference>
<dbReference type="PROSITE" id="PS00297">
    <property type="entry name" value="HSP70_1"/>
    <property type="match status" value="1"/>
</dbReference>
<dbReference type="PANTHER" id="PTHR19375">
    <property type="entry name" value="HEAT SHOCK PROTEIN 70KDA"/>
    <property type="match status" value="1"/>
</dbReference>
<accession>A0AAW1SL29</accession>
<comment type="caution">
    <text evidence="5">The sequence shown here is derived from an EMBL/GenBank/DDBJ whole genome shotgun (WGS) entry which is preliminary data.</text>
</comment>
<gene>
    <name evidence="5" type="ORF">WJX81_003839</name>
</gene>
<keyword evidence="1 3" id="KW-0547">Nucleotide-binding</keyword>
<protein>
    <recommendedName>
        <fullName evidence="7">Heat shock protein 70</fullName>
    </recommendedName>
</protein>
<dbReference type="Gene3D" id="3.90.640.10">
    <property type="entry name" value="Actin, Chain A, domain 4"/>
    <property type="match status" value="1"/>
</dbReference>
<dbReference type="InterPro" id="IPR018181">
    <property type="entry name" value="Heat_shock_70_CS"/>
</dbReference>
<comment type="similarity">
    <text evidence="3">Belongs to the heat shock protein 70 family.</text>
</comment>
<sequence>MDAGLRRASLHTVAGAYIGIDLGTSNSVVAVVEDGLPRVLPDKAGCVTTPSWVTFTEDAEVVVGAPARRQAAANPHNTFSSVKRIIGRPFSAVQAELRALPYAVVRSFDGSAELWCPALRRALAPAEVSAQILRHLVRRAEGYLGGGVEGAVIAVPAHFDAAQRAATAEAGRLAGLGSVQLLQEPVAAALAYGLGRAADEALILVFDLGGGTFDCSLVEAFEGCLEVIAAGGDARLGGDDWDRALLTWLAGGRRGGAQVGSGPGAALAAAAAAAAADARGDPAAMARLTEAAETAKRALSGAEAAAVDLVVVEGGPGFRAEVTRAEFEALTAPLRARLWPPLEAIGRQAFVEWAGRPIEVALAESLDLVPARAPTHGAPDSADAGGARGAAESGARAGAPAAERDAGGAAAQQRFRPAPMRITQVVMAGGASRMPAVRRLVAALAGVAPRETVNPEACVALGAAIQAGVLTGQISGVELADGAYSMDLHARASGFQGFPTQPR</sequence>
<dbReference type="GO" id="GO:0140662">
    <property type="term" value="F:ATP-dependent protein folding chaperone"/>
    <property type="evidence" value="ECO:0007669"/>
    <property type="project" value="InterPro"/>
</dbReference>
<dbReference type="PROSITE" id="PS00329">
    <property type="entry name" value="HSP70_2"/>
    <property type="match status" value="1"/>
</dbReference>
<dbReference type="InterPro" id="IPR043129">
    <property type="entry name" value="ATPase_NBD"/>
</dbReference>
<dbReference type="EMBL" id="JALJOU010000001">
    <property type="protein sequence ID" value="KAK9846442.1"/>
    <property type="molecule type" value="Genomic_DNA"/>
</dbReference>
<evidence type="ECO:0000313" key="5">
    <source>
        <dbReference type="EMBL" id="KAK9846442.1"/>
    </source>
</evidence>
<evidence type="ECO:0000313" key="6">
    <source>
        <dbReference type="Proteomes" id="UP001445335"/>
    </source>
</evidence>
<dbReference type="PROSITE" id="PS01036">
    <property type="entry name" value="HSP70_3"/>
    <property type="match status" value="1"/>
</dbReference>
<evidence type="ECO:0000256" key="2">
    <source>
        <dbReference type="ARBA" id="ARBA00022840"/>
    </source>
</evidence>
<evidence type="ECO:0008006" key="7">
    <source>
        <dbReference type="Google" id="ProtNLM"/>
    </source>
</evidence>
<dbReference type="FunFam" id="3.90.640.10:FF:000003">
    <property type="entry name" value="Molecular chaperone DnaK"/>
    <property type="match status" value="1"/>
</dbReference>
<keyword evidence="6" id="KW-1185">Reference proteome</keyword>
<dbReference type="Pfam" id="PF00012">
    <property type="entry name" value="HSP70"/>
    <property type="match status" value="2"/>
</dbReference>